<dbReference type="Proteomes" id="UP000032142">
    <property type="component" value="Unassembled WGS sequence"/>
</dbReference>
<gene>
    <name evidence="2" type="ORF">F383_03518</name>
</gene>
<evidence type="ECO:0000256" key="1">
    <source>
        <dbReference type="SAM" id="SignalP"/>
    </source>
</evidence>
<dbReference type="EMBL" id="KN399756">
    <property type="protein sequence ID" value="KHG13505.1"/>
    <property type="molecule type" value="Genomic_DNA"/>
</dbReference>
<keyword evidence="1" id="KW-0732">Signal</keyword>
<evidence type="ECO:0000313" key="2">
    <source>
        <dbReference type="EMBL" id="KHG13505.1"/>
    </source>
</evidence>
<reference evidence="3" key="1">
    <citation type="submission" date="2014-09" db="EMBL/GenBank/DDBJ databases">
        <authorList>
            <person name="Mudge J."/>
            <person name="Ramaraj T."/>
            <person name="Lindquist I.E."/>
            <person name="Bharti A.K."/>
            <person name="Sundararajan A."/>
            <person name="Cameron C.T."/>
            <person name="Woodward J.E."/>
            <person name="May G.D."/>
            <person name="Brubaker C."/>
            <person name="Broadhvest J."/>
            <person name="Wilkins T.A."/>
        </authorList>
    </citation>
    <scope>NUCLEOTIDE SEQUENCE</scope>
    <source>
        <strain evidence="3">cv. AKA8401</strain>
    </source>
</reference>
<sequence>MLYELTKLKCLLCVVFSVLQCIGSSFKLEACRSYITLSIGSFGTFGCFDFDYNGMYRNFG</sequence>
<dbReference type="AlphaFoldDB" id="A0A0B0NKY2"/>
<proteinExistence type="predicted"/>
<name>A0A0B0NKY2_GOSAR</name>
<keyword evidence="3" id="KW-1185">Reference proteome</keyword>
<protein>
    <submittedName>
        <fullName evidence="2">Uncharacterized protein</fullName>
    </submittedName>
</protein>
<feature type="chain" id="PRO_5002057122" evidence="1">
    <location>
        <begin position="26"/>
        <end position="60"/>
    </location>
</feature>
<accession>A0A0B0NKY2</accession>
<organism evidence="2 3">
    <name type="scientific">Gossypium arboreum</name>
    <name type="common">Tree cotton</name>
    <name type="synonym">Gossypium nanking</name>
    <dbReference type="NCBI Taxonomy" id="29729"/>
    <lineage>
        <taxon>Eukaryota</taxon>
        <taxon>Viridiplantae</taxon>
        <taxon>Streptophyta</taxon>
        <taxon>Embryophyta</taxon>
        <taxon>Tracheophyta</taxon>
        <taxon>Spermatophyta</taxon>
        <taxon>Magnoliopsida</taxon>
        <taxon>eudicotyledons</taxon>
        <taxon>Gunneridae</taxon>
        <taxon>Pentapetalae</taxon>
        <taxon>rosids</taxon>
        <taxon>malvids</taxon>
        <taxon>Malvales</taxon>
        <taxon>Malvaceae</taxon>
        <taxon>Malvoideae</taxon>
        <taxon>Gossypium</taxon>
    </lineage>
</organism>
<evidence type="ECO:0000313" key="3">
    <source>
        <dbReference type="Proteomes" id="UP000032142"/>
    </source>
</evidence>
<feature type="signal peptide" evidence="1">
    <location>
        <begin position="1"/>
        <end position="25"/>
    </location>
</feature>